<dbReference type="EMBL" id="DNZF01000210">
    <property type="protein sequence ID" value="HBK54202.1"/>
    <property type="molecule type" value="Genomic_DNA"/>
</dbReference>
<dbReference type="InterPro" id="IPR001610">
    <property type="entry name" value="PAC"/>
</dbReference>
<gene>
    <name evidence="4" type="ORF">DDZ44_09730</name>
</gene>
<feature type="transmembrane region" description="Helical" evidence="1">
    <location>
        <begin position="7"/>
        <end position="26"/>
    </location>
</feature>
<reference evidence="4 5" key="1">
    <citation type="journal article" date="2018" name="Nat. Biotechnol.">
        <title>A standardized bacterial taxonomy based on genome phylogeny substantially revises the tree of life.</title>
        <authorList>
            <person name="Parks D.H."/>
            <person name="Chuvochina M."/>
            <person name="Waite D.W."/>
            <person name="Rinke C."/>
            <person name="Skarshewski A."/>
            <person name="Chaumeil P.A."/>
            <person name="Hugenholtz P."/>
        </authorList>
    </citation>
    <scope>NUCLEOTIDE SEQUENCE [LARGE SCALE GENOMIC DNA]</scope>
    <source>
        <strain evidence="4">UBA10948</strain>
    </source>
</reference>
<feature type="transmembrane region" description="Helical" evidence="1">
    <location>
        <begin position="32"/>
        <end position="52"/>
    </location>
</feature>
<evidence type="ECO:0000313" key="4">
    <source>
        <dbReference type="EMBL" id="HBK54202.1"/>
    </source>
</evidence>
<dbReference type="Gene3D" id="3.30.450.20">
    <property type="entry name" value="PAS domain"/>
    <property type="match status" value="1"/>
</dbReference>
<dbReference type="AlphaFoldDB" id="A0A354Z162"/>
<dbReference type="InterPro" id="IPR000160">
    <property type="entry name" value="GGDEF_dom"/>
</dbReference>
<dbReference type="STRING" id="378794.GCA_001570625_02799"/>
<dbReference type="SUPFAM" id="SSF55785">
    <property type="entry name" value="PYP-like sensor domain (PAS domain)"/>
    <property type="match status" value="1"/>
</dbReference>
<keyword evidence="1" id="KW-0472">Membrane</keyword>
<dbReference type="Pfam" id="PF08447">
    <property type="entry name" value="PAS_3"/>
    <property type="match status" value="1"/>
</dbReference>
<dbReference type="FunFam" id="3.30.70.270:FF:000001">
    <property type="entry name" value="Diguanylate cyclase domain protein"/>
    <property type="match status" value="1"/>
</dbReference>
<dbReference type="InterPro" id="IPR043128">
    <property type="entry name" value="Rev_trsase/Diguanyl_cyclase"/>
</dbReference>
<sequence length="353" mass="40147">MNNHGVGAYKSLIIVMFSFFAINIGMNEEFNIYSILGWLGLIAAIILLLAYLRHHKFVRQSTPEDANLKKILDELNIATWALDPYSGSYSFSNSIESITCCKARDLMLNPTLWSKMVHPYDILLLREADKELMAGRKSMLEYRIMLTDGRVRWIQRLGIPVMDQAGKVKRLTGLIIDVSEQKQEEENIKQKAYYDTLTGLANRSMLEYYFAHCQASSRHFAQNLAIVFIDLDSFKAVNDQFGHNTGDILLKMVAARLKNLLRGNDLLSRLGGDEFVVLLTRVSRESLIGVAERIMGTFSEPFEVEGYRLMIGASLGISIYPDDGEDLEILIHNADQAMYQAKNQGKNNYRFYS</sequence>
<feature type="domain" description="PAC" evidence="2">
    <location>
        <begin position="138"/>
        <end position="190"/>
    </location>
</feature>
<dbReference type="Gene3D" id="3.30.70.270">
    <property type="match status" value="1"/>
</dbReference>
<dbReference type="SMART" id="SM00267">
    <property type="entry name" value="GGDEF"/>
    <property type="match status" value="1"/>
</dbReference>
<dbReference type="NCBIfam" id="TIGR00229">
    <property type="entry name" value="sensory_box"/>
    <property type="match status" value="1"/>
</dbReference>
<keyword evidence="1" id="KW-0812">Transmembrane</keyword>
<dbReference type="Pfam" id="PF00990">
    <property type="entry name" value="GGDEF"/>
    <property type="match status" value="1"/>
</dbReference>
<dbReference type="PANTHER" id="PTHR46663">
    <property type="entry name" value="DIGUANYLATE CYCLASE DGCT-RELATED"/>
    <property type="match status" value="1"/>
</dbReference>
<dbReference type="PROSITE" id="PS50887">
    <property type="entry name" value="GGDEF"/>
    <property type="match status" value="1"/>
</dbReference>
<dbReference type="InterPro" id="IPR013655">
    <property type="entry name" value="PAS_fold_3"/>
</dbReference>
<dbReference type="RefSeq" id="WP_082736234.1">
    <property type="nucleotide sequence ID" value="NZ_DCDX01000045.1"/>
</dbReference>
<dbReference type="PANTHER" id="PTHR46663:SF2">
    <property type="entry name" value="GGDEF DOMAIN-CONTAINING PROTEIN"/>
    <property type="match status" value="1"/>
</dbReference>
<organism evidence="4 5">
    <name type="scientific">Syntrophomonas wolfei</name>
    <dbReference type="NCBI Taxonomy" id="863"/>
    <lineage>
        <taxon>Bacteria</taxon>
        <taxon>Bacillati</taxon>
        <taxon>Bacillota</taxon>
        <taxon>Clostridia</taxon>
        <taxon>Eubacteriales</taxon>
        <taxon>Syntrophomonadaceae</taxon>
        <taxon>Syntrophomonas</taxon>
    </lineage>
</organism>
<dbReference type="InterPro" id="IPR035965">
    <property type="entry name" value="PAS-like_dom_sf"/>
</dbReference>
<keyword evidence="1" id="KW-1133">Transmembrane helix</keyword>
<dbReference type="CDD" id="cd01949">
    <property type="entry name" value="GGDEF"/>
    <property type="match status" value="1"/>
</dbReference>
<name>A0A354Z162_9FIRM</name>
<evidence type="ECO:0000313" key="5">
    <source>
        <dbReference type="Proteomes" id="UP000263273"/>
    </source>
</evidence>
<dbReference type="SUPFAM" id="SSF55073">
    <property type="entry name" value="Nucleotide cyclase"/>
    <property type="match status" value="1"/>
</dbReference>
<dbReference type="InterPro" id="IPR052163">
    <property type="entry name" value="DGC-Regulatory_Protein"/>
</dbReference>
<evidence type="ECO:0000256" key="1">
    <source>
        <dbReference type="SAM" id="Phobius"/>
    </source>
</evidence>
<proteinExistence type="predicted"/>
<protein>
    <submittedName>
        <fullName evidence="4">GGDEF domain-containing protein</fullName>
    </submittedName>
</protein>
<dbReference type="CDD" id="cd00130">
    <property type="entry name" value="PAS"/>
    <property type="match status" value="1"/>
</dbReference>
<evidence type="ECO:0000259" key="3">
    <source>
        <dbReference type="PROSITE" id="PS50887"/>
    </source>
</evidence>
<dbReference type="PROSITE" id="PS50113">
    <property type="entry name" value="PAC"/>
    <property type="match status" value="1"/>
</dbReference>
<dbReference type="NCBIfam" id="TIGR00254">
    <property type="entry name" value="GGDEF"/>
    <property type="match status" value="1"/>
</dbReference>
<dbReference type="InterPro" id="IPR029787">
    <property type="entry name" value="Nucleotide_cyclase"/>
</dbReference>
<dbReference type="InterPro" id="IPR000700">
    <property type="entry name" value="PAS-assoc_C"/>
</dbReference>
<dbReference type="InterPro" id="IPR000014">
    <property type="entry name" value="PAS"/>
</dbReference>
<accession>A0A354Z162</accession>
<evidence type="ECO:0000259" key="2">
    <source>
        <dbReference type="PROSITE" id="PS50113"/>
    </source>
</evidence>
<feature type="domain" description="GGDEF" evidence="3">
    <location>
        <begin position="222"/>
        <end position="353"/>
    </location>
</feature>
<dbReference type="Proteomes" id="UP000263273">
    <property type="component" value="Unassembled WGS sequence"/>
</dbReference>
<comment type="caution">
    <text evidence="4">The sequence shown here is derived from an EMBL/GenBank/DDBJ whole genome shotgun (WGS) entry which is preliminary data.</text>
</comment>
<dbReference type="SMART" id="SM00086">
    <property type="entry name" value="PAC"/>
    <property type="match status" value="1"/>
</dbReference>